<dbReference type="GO" id="GO:0003684">
    <property type="term" value="F:damaged DNA binding"/>
    <property type="evidence" value="ECO:0007669"/>
    <property type="project" value="InterPro"/>
</dbReference>
<dbReference type="Gene3D" id="3.30.70.2460">
    <property type="entry name" value="Rad4, beta-hairpin domain BHD3"/>
    <property type="match status" value="1"/>
</dbReference>
<feature type="compositionally biased region" description="Basic residues" evidence="6">
    <location>
        <begin position="590"/>
        <end position="601"/>
    </location>
</feature>
<dbReference type="GO" id="GO:0000111">
    <property type="term" value="C:nucleotide-excision repair factor 2 complex"/>
    <property type="evidence" value="ECO:0007669"/>
    <property type="project" value="TreeGrafter"/>
</dbReference>
<gene>
    <name evidence="10" type="ORF">DRE_03878</name>
</gene>
<name>W7HS10_9PEZI</name>
<evidence type="ECO:0000259" key="9">
    <source>
        <dbReference type="SMART" id="SM01032"/>
    </source>
</evidence>
<evidence type="ECO:0000313" key="10">
    <source>
        <dbReference type="EMBL" id="EWC46866.1"/>
    </source>
</evidence>
<dbReference type="Gene3D" id="2.20.20.110">
    <property type="entry name" value="Rad4, beta-hairpin domain BHD1"/>
    <property type="match status" value="1"/>
</dbReference>
<dbReference type="InterPro" id="IPR018327">
    <property type="entry name" value="BHD_2"/>
</dbReference>
<dbReference type="InterPro" id="IPR038765">
    <property type="entry name" value="Papain-like_cys_pep_sf"/>
</dbReference>
<evidence type="ECO:0000256" key="4">
    <source>
        <dbReference type="ARBA" id="ARBA00023204"/>
    </source>
</evidence>
<comment type="subcellular location">
    <subcellularLocation>
        <location evidence="1">Nucleus</location>
    </subcellularLocation>
</comment>
<feature type="compositionally biased region" description="Acidic residues" evidence="6">
    <location>
        <begin position="92"/>
        <end position="115"/>
    </location>
</feature>
<dbReference type="Proteomes" id="UP000024837">
    <property type="component" value="Unassembled WGS sequence"/>
</dbReference>
<dbReference type="SUPFAM" id="SSF54001">
    <property type="entry name" value="Cysteine proteinases"/>
    <property type="match status" value="1"/>
</dbReference>
<evidence type="ECO:0000256" key="2">
    <source>
        <dbReference type="ARBA" id="ARBA00009525"/>
    </source>
</evidence>
<feature type="region of interest" description="Disordered" evidence="6">
    <location>
        <begin position="1"/>
        <end position="118"/>
    </location>
</feature>
<dbReference type="Gene3D" id="3.90.260.10">
    <property type="entry name" value="Transglutaminase-like"/>
    <property type="match status" value="1"/>
</dbReference>
<dbReference type="PANTHER" id="PTHR12135:SF0">
    <property type="entry name" value="DNA REPAIR PROTEIN COMPLEMENTING XP-C CELLS"/>
    <property type="match status" value="1"/>
</dbReference>
<accession>W7HS10</accession>
<proteinExistence type="inferred from homology"/>
<dbReference type="Gene3D" id="3.30.60.290">
    <property type="entry name" value="Rad4, beta-hairpin domain BHD2"/>
    <property type="match status" value="1"/>
</dbReference>
<dbReference type="Pfam" id="PF03835">
    <property type="entry name" value="Rad4"/>
    <property type="match status" value="1"/>
</dbReference>
<evidence type="ECO:0000256" key="6">
    <source>
        <dbReference type="SAM" id="MobiDB-lite"/>
    </source>
</evidence>
<dbReference type="GO" id="GO:0003697">
    <property type="term" value="F:single-stranded DNA binding"/>
    <property type="evidence" value="ECO:0007669"/>
    <property type="project" value="TreeGrafter"/>
</dbReference>
<dbReference type="OrthoDB" id="300780at2759"/>
<feature type="domain" description="Rad4 beta-hairpin" evidence="8">
    <location>
        <begin position="570"/>
        <end position="635"/>
    </location>
</feature>
<feature type="compositionally biased region" description="Acidic residues" evidence="6">
    <location>
        <begin position="606"/>
        <end position="619"/>
    </location>
</feature>
<dbReference type="GO" id="GO:0006298">
    <property type="term" value="P:mismatch repair"/>
    <property type="evidence" value="ECO:0007669"/>
    <property type="project" value="TreeGrafter"/>
</dbReference>
<dbReference type="InterPro" id="IPR018326">
    <property type="entry name" value="Rad4_beta-hairpin_dom1"/>
</dbReference>
<feature type="domain" description="Rad4 beta-hairpin" evidence="9">
    <location>
        <begin position="642"/>
        <end position="719"/>
    </location>
</feature>
<dbReference type="EMBL" id="KI966414">
    <property type="protein sequence ID" value="EWC46866.1"/>
    <property type="molecule type" value="Genomic_DNA"/>
</dbReference>
<feature type="compositionally biased region" description="Polar residues" evidence="6">
    <location>
        <begin position="931"/>
        <end position="940"/>
    </location>
</feature>
<keyword evidence="4" id="KW-0234">DNA repair</keyword>
<feature type="compositionally biased region" description="Acidic residues" evidence="6">
    <location>
        <begin position="1015"/>
        <end position="1045"/>
    </location>
</feature>
<dbReference type="InterPro" id="IPR004583">
    <property type="entry name" value="DNA_repair_Rad4"/>
</dbReference>
<evidence type="ECO:0000313" key="11">
    <source>
        <dbReference type="Proteomes" id="UP000024837"/>
    </source>
</evidence>
<dbReference type="SMART" id="SM01032">
    <property type="entry name" value="BHD_3"/>
    <property type="match status" value="1"/>
</dbReference>
<evidence type="ECO:0000259" key="7">
    <source>
        <dbReference type="SMART" id="SM01030"/>
    </source>
</evidence>
<feature type="compositionally biased region" description="Acidic residues" evidence="6">
    <location>
        <begin position="321"/>
        <end position="337"/>
    </location>
</feature>
<organism evidence="10 11">
    <name type="scientific">Drechslerella stenobrocha 248</name>
    <dbReference type="NCBI Taxonomy" id="1043628"/>
    <lineage>
        <taxon>Eukaryota</taxon>
        <taxon>Fungi</taxon>
        <taxon>Dikarya</taxon>
        <taxon>Ascomycota</taxon>
        <taxon>Pezizomycotina</taxon>
        <taxon>Orbiliomycetes</taxon>
        <taxon>Orbiliales</taxon>
        <taxon>Orbiliaceae</taxon>
        <taxon>Drechslerella</taxon>
    </lineage>
</organism>
<evidence type="ECO:0000256" key="3">
    <source>
        <dbReference type="ARBA" id="ARBA00022763"/>
    </source>
</evidence>
<dbReference type="Pfam" id="PF10403">
    <property type="entry name" value="BHD_1"/>
    <property type="match status" value="1"/>
</dbReference>
<feature type="region of interest" description="Disordered" evidence="6">
    <location>
        <begin position="761"/>
        <end position="818"/>
    </location>
</feature>
<reference evidence="10 11" key="1">
    <citation type="submission" date="2013-05" db="EMBL/GenBank/DDBJ databases">
        <title>Drechslerella stenobrocha genome reveals carnivorous origination and mechanical trapping mechanism of predatory fungi.</title>
        <authorList>
            <person name="Liu X."/>
            <person name="Zhang W."/>
            <person name="Liu K."/>
        </authorList>
    </citation>
    <scope>NUCLEOTIDE SEQUENCE [LARGE SCALE GENOMIC DNA]</scope>
    <source>
        <strain evidence="10 11">248</strain>
    </source>
</reference>
<dbReference type="InterPro" id="IPR018328">
    <property type="entry name" value="Rad4_beta-hairpin_dom3"/>
</dbReference>
<dbReference type="GO" id="GO:0005737">
    <property type="term" value="C:cytoplasm"/>
    <property type="evidence" value="ECO:0007669"/>
    <property type="project" value="TreeGrafter"/>
</dbReference>
<dbReference type="GO" id="GO:0006289">
    <property type="term" value="P:nucleotide-excision repair"/>
    <property type="evidence" value="ECO:0007669"/>
    <property type="project" value="InterPro"/>
</dbReference>
<dbReference type="PANTHER" id="PTHR12135">
    <property type="entry name" value="DNA REPAIR PROTEIN XP-C / RAD4"/>
    <property type="match status" value="1"/>
</dbReference>
<dbReference type="AlphaFoldDB" id="W7HS10"/>
<feature type="region of interest" description="Disordered" evidence="6">
    <location>
        <begin position="588"/>
        <end position="619"/>
    </location>
</feature>
<feature type="compositionally biased region" description="Acidic residues" evidence="6">
    <location>
        <begin position="761"/>
        <end position="782"/>
    </location>
</feature>
<feature type="region of interest" description="Disordered" evidence="6">
    <location>
        <begin position="316"/>
        <end position="343"/>
    </location>
</feature>
<dbReference type="HOGENOM" id="CLU_003639_1_1_1"/>
<evidence type="ECO:0000256" key="5">
    <source>
        <dbReference type="ARBA" id="ARBA00023242"/>
    </source>
</evidence>
<feature type="region of interest" description="Disordered" evidence="6">
    <location>
        <begin position="881"/>
        <end position="975"/>
    </location>
</feature>
<comment type="similarity">
    <text evidence="2">Belongs to the XPC family.</text>
</comment>
<evidence type="ECO:0000256" key="1">
    <source>
        <dbReference type="ARBA" id="ARBA00004123"/>
    </source>
</evidence>
<dbReference type="InterPro" id="IPR042488">
    <property type="entry name" value="Rad4_BHD3_sf"/>
</dbReference>
<dbReference type="InterPro" id="IPR036985">
    <property type="entry name" value="Transglutaminase-like_sf"/>
</dbReference>
<protein>
    <recommendedName>
        <fullName evidence="12">Rad4 beta-hairpin domain-containing protein</fullName>
    </recommendedName>
</protein>
<keyword evidence="5" id="KW-0539">Nucleus</keyword>
<dbReference type="Pfam" id="PF10404">
    <property type="entry name" value="BHD_2"/>
    <property type="match status" value="1"/>
</dbReference>
<feature type="region of interest" description="Disordered" evidence="6">
    <location>
        <begin position="1005"/>
        <end position="1051"/>
    </location>
</feature>
<evidence type="ECO:0000259" key="8">
    <source>
        <dbReference type="SMART" id="SM01031"/>
    </source>
</evidence>
<dbReference type="InterPro" id="IPR018325">
    <property type="entry name" value="Rad4/PNGase_transGLS-fold"/>
</dbReference>
<feature type="domain" description="Rad4 beta-hairpin" evidence="7">
    <location>
        <begin position="512"/>
        <end position="568"/>
    </location>
</feature>
<evidence type="ECO:0008006" key="12">
    <source>
        <dbReference type="Google" id="ProtNLM"/>
    </source>
</evidence>
<keyword evidence="3" id="KW-0227">DNA damage</keyword>
<dbReference type="SMART" id="SM01031">
    <property type="entry name" value="BHD_2"/>
    <property type="match status" value="1"/>
</dbReference>
<dbReference type="GO" id="GO:0071942">
    <property type="term" value="C:XPC complex"/>
    <property type="evidence" value="ECO:0007669"/>
    <property type="project" value="TreeGrafter"/>
</dbReference>
<sequence>MPGGYSGLLSNPLERSGAPAPTRLTRTSATSPARKPAAEKPKDSSLQPRLGVLDSKVSKRPGSTLDPSPLRMTAPTAPMQPATIVHARQIESESEDDSDDELDESDDEDEIEWENMDLSSIKPKRLKSNEPLVFELSASNAPPTSKKISRTGPTPVERRIRLEVHKLHLLCLLSHVWLRSRYCNDGIVQKHLLPILERRVVAELNDTSFDQAKVFRQGLSNAAAAFRRYFKVTRPGMRKALWGNIPSSPSALWGDIPIELAEFRQAGKDRTGSRDLGAQLFCALLRRVGLDVRLVCSLQPLSYLFKAKYSIDESKRQGTDLVEEDKNDYDTSEEDSSGDSGAVAGNVNKSFGGLGRANFRAAPVAPMRTGGASAAPLFKPSKKRKEKQIRIHDPILPVYWVEVFDVLNQSWIVIDPMDAGIVRSPDTLEPPQADAWENEMSYVVAFDNDSKARDITRKYVKAYNSYTRTLRVEATLNGDRWWRKAMRLFSVPSRLISDRDQVEDGLMANRVLREGIPKSLAAMKNHPVFALEEQLRQNEVIHPKVECGTMAAGKNKSLVPVYRRQDVKEVKTAMQWYMLGREVRAGEHPLKHKKRRRRVHARNAQDDSEDDAEQEPEEQDTGMYALFQTILYQPEPCLGPLVPKNAFGNIDLYVPSMLPASAVHIPHKLARLAANFLGIGSYVADAVTGFDFRAGGKSTPVITGIVAAEESEEAIRAMIEYIERDQEEEVAEKRRINSLNMWRKLLIALRIKERVDEYGLDSEGDATDLGEATDEEEEEWKEDLDRSRTVNADENEGPARDGPSELGSVVEPDEDDTGGGFFTAEVEDIAGETMKGSLKRKLYTENSDLLEQAKERRVRLVEIRDRDDDEWEVYDPRAFEGSAAGGGGFFTAEPISPGGWEHPLPKAGDQEAGDGADAYGGGFLAEDAVSPTENQNSPPASSLVGKAEALEQGLDGGGFIVSNDNESKGEQLSGVVPLAIHREDVRSKRKRDEDETVIFDGAERRRKERRKSIEDREEAFENVDEEEVEEAEEAGDDEFGFEYEEPGWASD</sequence>
<dbReference type="SMART" id="SM01030">
    <property type="entry name" value="BHD_1"/>
    <property type="match status" value="1"/>
</dbReference>
<dbReference type="Pfam" id="PF10405">
    <property type="entry name" value="BHD_3"/>
    <property type="match status" value="1"/>
</dbReference>
<keyword evidence="11" id="KW-1185">Reference proteome</keyword>